<evidence type="ECO:0000313" key="2">
    <source>
        <dbReference type="Proteomes" id="UP001150925"/>
    </source>
</evidence>
<reference evidence="1" key="1">
    <citation type="submission" date="2022-07" db="EMBL/GenBank/DDBJ databases">
        <title>Phylogenomic reconstructions and comparative analyses of Kickxellomycotina fungi.</title>
        <authorList>
            <person name="Reynolds N.K."/>
            <person name="Stajich J.E."/>
            <person name="Barry K."/>
            <person name="Grigoriev I.V."/>
            <person name="Crous P."/>
            <person name="Smith M.E."/>
        </authorList>
    </citation>
    <scope>NUCLEOTIDE SEQUENCE</scope>
    <source>
        <strain evidence="1">RSA 1196</strain>
    </source>
</reference>
<dbReference type="AlphaFoldDB" id="A0A9W8AHD1"/>
<feature type="non-terminal residue" evidence="1">
    <location>
        <position position="1"/>
    </location>
</feature>
<dbReference type="EMBL" id="JANBPY010003865">
    <property type="protein sequence ID" value="KAJ1949953.1"/>
    <property type="molecule type" value="Genomic_DNA"/>
</dbReference>
<protein>
    <submittedName>
        <fullName evidence="1">Uncharacterized protein</fullName>
    </submittedName>
</protein>
<dbReference type="Proteomes" id="UP001150925">
    <property type="component" value="Unassembled WGS sequence"/>
</dbReference>
<evidence type="ECO:0000313" key="1">
    <source>
        <dbReference type="EMBL" id="KAJ1949953.1"/>
    </source>
</evidence>
<dbReference type="OrthoDB" id="5627854at2759"/>
<name>A0A9W8AHD1_9FUNG</name>
<proteinExistence type="predicted"/>
<comment type="caution">
    <text evidence="1">The sequence shown here is derived from an EMBL/GenBank/DDBJ whole genome shotgun (WGS) entry which is preliminary data.</text>
</comment>
<accession>A0A9W8AHD1</accession>
<keyword evidence="2" id="KW-1185">Reference proteome</keyword>
<sequence>KAAEMIAMANYQPREVFGIEFSHRFICFWHAVIPDNYMELIKGPSDLPPDIFIEMKRSIVLDPVLPDHRREFARAFLALMAYLNDQVVQNTQL</sequence>
<gene>
    <name evidence="1" type="ORF">IWQ62_006650</name>
</gene>
<organism evidence="1 2">
    <name type="scientific">Dispira parvispora</name>
    <dbReference type="NCBI Taxonomy" id="1520584"/>
    <lineage>
        <taxon>Eukaryota</taxon>
        <taxon>Fungi</taxon>
        <taxon>Fungi incertae sedis</taxon>
        <taxon>Zoopagomycota</taxon>
        <taxon>Kickxellomycotina</taxon>
        <taxon>Dimargaritomycetes</taxon>
        <taxon>Dimargaritales</taxon>
        <taxon>Dimargaritaceae</taxon>
        <taxon>Dispira</taxon>
    </lineage>
</organism>